<dbReference type="AlphaFoldDB" id="A0A921SNL9"/>
<protein>
    <submittedName>
        <fullName evidence="1">Uncharacterized protein</fullName>
    </submittedName>
</protein>
<sequence length="122" mass="12544">MEAVAEGIGAAAVTVVIEELQADQRVWETQIGVLDSVVGRGRAGQWLEWRSPASTAYVSALDTWVRDGTALVAAAEAVIGALRAHVAALEEVRDSVAAAEAAAGDALTAPGLPELIREGGLL</sequence>
<evidence type="ECO:0000313" key="2">
    <source>
        <dbReference type="Proteomes" id="UP000784435"/>
    </source>
</evidence>
<evidence type="ECO:0000313" key="1">
    <source>
        <dbReference type="EMBL" id="HJG80008.1"/>
    </source>
</evidence>
<name>A0A921SNL9_9MICO</name>
<accession>A0A921SNL9</accession>
<reference evidence="1" key="1">
    <citation type="journal article" date="2021" name="PeerJ">
        <title>Extensive microbial diversity within the chicken gut microbiome revealed by metagenomics and culture.</title>
        <authorList>
            <person name="Gilroy R."/>
            <person name="Ravi A."/>
            <person name="Getino M."/>
            <person name="Pursley I."/>
            <person name="Horton D.L."/>
            <person name="Alikhan N.F."/>
            <person name="Baker D."/>
            <person name="Gharbi K."/>
            <person name="Hall N."/>
            <person name="Watson M."/>
            <person name="Adriaenssens E.M."/>
            <person name="Foster-Nyarko E."/>
            <person name="Jarju S."/>
            <person name="Secka A."/>
            <person name="Antonio M."/>
            <person name="Oren A."/>
            <person name="Chaudhuri R.R."/>
            <person name="La Ragione R."/>
            <person name="Hildebrand F."/>
            <person name="Pallen M.J."/>
        </authorList>
    </citation>
    <scope>NUCLEOTIDE SEQUENCE</scope>
    <source>
        <strain evidence="1">ChiGjej5B5-7349</strain>
    </source>
</reference>
<gene>
    <name evidence="1" type="ORF">K8V08_06320</name>
</gene>
<proteinExistence type="predicted"/>
<dbReference type="Proteomes" id="UP000784435">
    <property type="component" value="Unassembled WGS sequence"/>
</dbReference>
<organism evidence="1 2">
    <name type="scientific">Brevibacterium senegalense</name>
    <dbReference type="NCBI Taxonomy" id="1033736"/>
    <lineage>
        <taxon>Bacteria</taxon>
        <taxon>Bacillati</taxon>
        <taxon>Actinomycetota</taxon>
        <taxon>Actinomycetes</taxon>
        <taxon>Micrococcales</taxon>
        <taxon>Brevibacteriaceae</taxon>
        <taxon>Brevibacterium</taxon>
    </lineage>
</organism>
<reference evidence="1" key="2">
    <citation type="submission" date="2021-09" db="EMBL/GenBank/DDBJ databases">
        <authorList>
            <person name="Gilroy R."/>
        </authorList>
    </citation>
    <scope>NUCLEOTIDE SEQUENCE</scope>
    <source>
        <strain evidence="1">ChiGjej5B5-7349</strain>
    </source>
</reference>
<comment type="caution">
    <text evidence="1">The sequence shown here is derived from an EMBL/GenBank/DDBJ whole genome shotgun (WGS) entry which is preliminary data.</text>
</comment>
<dbReference type="EMBL" id="DYUK01000136">
    <property type="protein sequence ID" value="HJG80008.1"/>
    <property type="molecule type" value="Genomic_DNA"/>
</dbReference>